<organism evidence="2 3">
    <name type="scientific">Humicola insolens</name>
    <name type="common">Soft-rot fungus</name>
    <dbReference type="NCBI Taxonomy" id="85995"/>
    <lineage>
        <taxon>Eukaryota</taxon>
        <taxon>Fungi</taxon>
        <taxon>Dikarya</taxon>
        <taxon>Ascomycota</taxon>
        <taxon>Pezizomycotina</taxon>
        <taxon>Sordariomycetes</taxon>
        <taxon>Sordariomycetidae</taxon>
        <taxon>Sordariales</taxon>
        <taxon>Chaetomiaceae</taxon>
        <taxon>Mycothermus</taxon>
    </lineage>
</organism>
<evidence type="ECO:0000313" key="2">
    <source>
        <dbReference type="EMBL" id="KAL1841005.1"/>
    </source>
</evidence>
<reference evidence="2 3" key="1">
    <citation type="journal article" date="2024" name="Commun. Biol.">
        <title>Comparative genomic analysis of thermophilic fungi reveals convergent evolutionary adaptations and gene losses.</title>
        <authorList>
            <person name="Steindorff A.S."/>
            <person name="Aguilar-Pontes M.V."/>
            <person name="Robinson A.J."/>
            <person name="Andreopoulos B."/>
            <person name="LaButti K."/>
            <person name="Kuo A."/>
            <person name="Mondo S."/>
            <person name="Riley R."/>
            <person name="Otillar R."/>
            <person name="Haridas S."/>
            <person name="Lipzen A."/>
            <person name="Grimwood J."/>
            <person name="Schmutz J."/>
            <person name="Clum A."/>
            <person name="Reid I.D."/>
            <person name="Moisan M.C."/>
            <person name="Butler G."/>
            <person name="Nguyen T.T.M."/>
            <person name="Dewar K."/>
            <person name="Conant G."/>
            <person name="Drula E."/>
            <person name="Henrissat B."/>
            <person name="Hansel C."/>
            <person name="Singer S."/>
            <person name="Hutchinson M.I."/>
            <person name="de Vries R.P."/>
            <person name="Natvig D.O."/>
            <person name="Powell A.J."/>
            <person name="Tsang A."/>
            <person name="Grigoriev I.V."/>
        </authorList>
    </citation>
    <scope>NUCLEOTIDE SEQUENCE [LARGE SCALE GENOMIC DNA]</scope>
    <source>
        <strain evidence="2 3">CBS 620.91</strain>
    </source>
</reference>
<comment type="caution">
    <text evidence="2">The sequence shown here is derived from an EMBL/GenBank/DDBJ whole genome shotgun (WGS) entry which is preliminary data.</text>
</comment>
<dbReference type="EMBL" id="JAZGSY010000091">
    <property type="protein sequence ID" value="KAL1841005.1"/>
    <property type="molecule type" value="Genomic_DNA"/>
</dbReference>
<gene>
    <name evidence="2" type="ORF">VTJ49DRAFT_7559</name>
</gene>
<evidence type="ECO:0000256" key="1">
    <source>
        <dbReference type="SAM" id="MobiDB-lite"/>
    </source>
</evidence>
<name>A0ABR3VGM7_HUMIN</name>
<proteinExistence type="predicted"/>
<dbReference type="Proteomes" id="UP001583172">
    <property type="component" value="Unassembled WGS sequence"/>
</dbReference>
<sequence length="132" mass="14078">MAHPPHRNPVGKSGVDLGVGGDGLVKKVATTGSQQEEPSPDKNLLTAMTDEKSQSSDSPPKGEVQHAETHVVAEKGHAATDDHGNALVQFDPKAEAKLRRKIDLCIVPTVSLLYLFCFIDRANIGKCLTPLS</sequence>
<evidence type="ECO:0000313" key="3">
    <source>
        <dbReference type="Proteomes" id="UP001583172"/>
    </source>
</evidence>
<protein>
    <submittedName>
        <fullName evidence="2">Uncharacterized protein</fullName>
    </submittedName>
</protein>
<feature type="region of interest" description="Disordered" evidence="1">
    <location>
        <begin position="1"/>
        <end position="68"/>
    </location>
</feature>
<accession>A0ABR3VGM7</accession>
<keyword evidence="3" id="KW-1185">Reference proteome</keyword>